<organism evidence="1 2">
    <name type="scientific">Roseinatronobacter thiooxidans</name>
    <dbReference type="NCBI Taxonomy" id="121821"/>
    <lineage>
        <taxon>Bacteria</taxon>
        <taxon>Pseudomonadati</taxon>
        <taxon>Pseudomonadota</taxon>
        <taxon>Alphaproteobacteria</taxon>
        <taxon>Rhodobacterales</taxon>
        <taxon>Paracoccaceae</taxon>
        <taxon>Roseinatronobacter</taxon>
    </lineage>
</organism>
<evidence type="ECO:0000313" key="2">
    <source>
        <dbReference type="Proteomes" id="UP000249364"/>
    </source>
</evidence>
<proteinExistence type="predicted"/>
<dbReference type="PANTHER" id="PTHR37319">
    <property type="entry name" value="TRANSPOSASE"/>
    <property type="match status" value="1"/>
</dbReference>
<gene>
    <name evidence="1" type="ORF">LY56_03324</name>
</gene>
<accession>A0A2W7PL28</accession>
<dbReference type="Proteomes" id="UP000249364">
    <property type="component" value="Unassembled WGS sequence"/>
</dbReference>
<dbReference type="OrthoDB" id="7729497at2"/>
<keyword evidence="2" id="KW-1185">Reference proteome</keyword>
<comment type="caution">
    <text evidence="1">The sequence shown here is derived from an EMBL/GenBank/DDBJ whole genome shotgun (WGS) entry which is preliminary data.</text>
</comment>
<name>A0A2W7PL28_9RHOB</name>
<dbReference type="SUPFAM" id="SSF53098">
    <property type="entry name" value="Ribonuclease H-like"/>
    <property type="match status" value="1"/>
</dbReference>
<dbReference type="InterPro" id="IPR047768">
    <property type="entry name" value="Tn5p-like"/>
</dbReference>
<evidence type="ECO:0008006" key="3">
    <source>
        <dbReference type="Google" id="ProtNLM"/>
    </source>
</evidence>
<dbReference type="AlphaFoldDB" id="A0A2W7PL28"/>
<dbReference type="STRING" id="121821.GCA_001870675_01546"/>
<protein>
    <recommendedName>
        <fullName evidence="3">Transposase</fullName>
    </recommendedName>
</protein>
<dbReference type="InterPro" id="IPR012337">
    <property type="entry name" value="RNaseH-like_sf"/>
</dbReference>
<dbReference type="InterPro" id="IPR014737">
    <property type="entry name" value="Transposase_Tn5-like_C"/>
</dbReference>
<dbReference type="PANTHER" id="PTHR37319:SF1">
    <property type="entry name" value="TRANSPOSASE TN5 DIMERISATION DOMAIN-CONTAINING PROTEIN"/>
    <property type="match status" value="1"/>
</dbReference>
<reference evidence="1 2" key="1">
    <citation type="submission" date="2018-06" db="EMBL/GenBank/DDBJ databases">
        <title>Genomic Encyclopedia of Archaeal and Bacterial Type Strains, Phase II (KMG-II): from individual species to whole genera.</title>
        <authorList>
            <person name="Goeker M."/>
        </authorList>
    </citation>
    <scope>NUCLEOTIDE SEQUENCE [LARGE SCALE GENOMIC DNA]</scope>
    <source>
        <strain evidence="1 2">DSM 13087</strain>
    </source>
</reference>
<dbReference type="RefSeq" id="WP_146257683.1">
    <property type="nucleotide sequence ID" value="NZ_MEHT01000031.1"/>
</dbReference>
<sequence length="109" mass="11955">MVGVIAARAACTIMQLVQARDGRSEQDSSSAFSPSEIQALDALLPELEGKTTLQKNPHPPETLAWAAWIIAKFGGWDGYPKSKPPGPITSRHGLQYFKSLTHGWRLRNV</sequence>
<dbReference type="Gene3D" id="1.10.740.10">
    <property type="entry name" value="Transferase Inhibitor Protein From Tn5, Chain"/>
    <property type="match status" value="1"/>
</dbReference>
<evidence type="ECO:0000313" key="1">
    <source>
        <dbReference type="EMBL" id="PZX36971.1"/>
    </source>
</evidence>
<dbReference type="EMBL" id="QKZQ01000025">
    <property type="protein sequence ID" value="PZX36971.1"/>
    <property type="molecule type" value="Genomic_DNA"/>
</dbReference>